<evidence type="ECO:0000256" key="1">
    <source>
        <dbReference type="ARBA" id="ARBA00004571"/>
    </source>
</evidence>
<dbReference type="NCBIfam" id="TIGR04056">
    <property type="entry name" value="OMP_RagA_SusC"/>
    <property type="match status" value="1"/>
</dbReference>
<keyword evidence="13" id="KW-0732">Signal</keyword>
<dbReference type="InterPro" id="IPR012910">
    <property type="entry name" value="Plug_dom"/>
</dbReference>
<comment type="similarity">
    <text evidence="11 12">Belongs to the TonB-dependent receptor family.</text>
</comment>
<dbReference type="Pfam" id="PF00593">
    <property type="entry name" value="TonB_dep_Rec_b-barrel"/>
    <property type="match status" value="1"/>
</dbReference>
<evidence type="ECO:0000256" key="10">
    <source>
        <dbReference type="ARBA" id="ARBA00023237"/>
    </source>
</evidence>
<evidence type="ECO:0000259" key="15">
    <source>
        <dbReference type="Pfam" id="PF07715"/>
    </source>
</evidence>
<evidence type="ECO:0000256" key="12">
    <source>
        <dbReference type="RuleBase" id="RU003357"/>
    </source>
</evidence>
<evidence type="ECO:0000256" key="11">
    <source>
        <dbReference type="PROSITE-ProRule" id="PRU01360"/>
    </source>
</evidence>
<sequence length="1027" mass="110906">MFKAFPLTLLLMLLGATVVQAQTRIVKGRVLDASGPLYRASVGVAGSANGTFTDEAGNFSLSVPAGSVTLVISSVGYTTLQRTVEAGEKEVTITLEQQNVKLGEVVVTALGIGRKTRSLVYATQTVKPAELTEVRDPNNVLNSFQGKIPNAFITQGSGGVGSPAKIVLRGNRSIQGTNSALIVLDGVPIYNSGFDNMASNINPDDIESVSVLRGASAAALYGSQAGNGVIVITTKKGVEGKLAVTYNAGVTVESPFSLPRVQNRYGQGNMGQMNTNVGESWGAEMNGQSYTDHFGNPAVYSAQPKNIRDFFRTGLNLNNAIGISAGNEKMQGYLSLTNNTVQGIIPNNDLRRNAVNLRLSNQLSKRLSTDAKITYFTQQTDNKPRNGEGNTPVLDIYQISRNVTTAQAERYMEINELGVPVPAPWPSTLGSIYGNPYWVVNMDNLNETRDQVMGFISAKYQIVPWLSVTGRANLDRSYTNAEQKTYQGTLLWATKPGGYYSKLSAVSTQQWYDVMFSGDNALSEKFRLNYNAGAIYQKSEFDQTLSIADGLNVTNKFSPNFATAPQIVSSGTAVITQSVFGQANFSYADALYLDASVRNDWDSRLPAPHSFTYYSAGLAAIISDLAKLPEPISFLKASINYAEVGNGGQFGLLAASYDYVPGAGNGYLFRKSILPFPQLKPEIVKNLEAGIEARFLQNRLGLAVTYYKANSLNQLLTITIPVATGYSSQYINAGNIRNQGVEFVLTATPLKKQSFNWDVTYNLAFNRNKVIALSDELKLVNLGSYIDFGGLPQVKEGGSYGDMVAHRWARNENGQYLVTAAGKPLTTDVLGEEPGYIGNFNPKATMGLTNNFSYKGISLRVLVDGRVGGIVVSGTEQNLAFSGITEGTEAHREGGWNLGGVDEHGQAVTAEIDAQGFWQTASGKRFGVGEFFAYDATSFRVREVSLGYNIPLRSSAGIIKSVKISAVGRNLAWLYRGKSLLDIPGLPKRKMWMDPDMGLGIGNTLQGVEYGAFPSTRSVGLNLNVTF</sequence>
<keyword evidence="6" id="KW-0408">Iron</keyword>
<dbReference type="InterPro" id="IPR023996">
    <property type="entry name" value="TonB-dep_OMP_SusC/RagA"/>
</dbReference>
<proteinExistence type="inferred from homology"/>
<keyword evidence="3 11" id="KW-1134">Transmembrane beta strand</keyword>
<dbReference type="EMBL" id="CP029600">
    <property type="protein sequence ID" value="AWO00867.1"/>
    <property type="molecule type" value="Genomic_DNA"/>
</dbReference>
<dbReference type="NCBIfam" id="TIGR04057">
    <property type="entry name" value="SusC_RagA_signa"/>
    <property type="match status" value="1"/>
</dbReference>
<keyword evidence="10 11" id="KW-0998">Cell outer membrane</keyword>
<dbReference type="InterPro" id="IPR037066">
    <property type="entry name" value="Plug_dom_sf"/>
</dbReference>
<dbReference type="InterPro" id="IPR000531">
    <property type="entry name" value="Beta-barrel_TonB"/>
</dbReference>
<name>A0ABN5LXC7_9BACT</name>
<evidence type="ECO:0000256" key="6">
    <source>
        <dbReference type="ARBA" id="ARBA00023004"/>
    </source>
</evidence>
<accession>A0ABN5LXC7</accession>
<dbReference type="InterPro" id="IPR039426">
    <property type="entry name" value="TonB-dep_rcpt-like"/>
</dbReference>
<dbReference type="PANTHER" id="PTHR32552">
    <property type="entry name" value="FERRICHROME IRON RECEPTOR-RELATED"/>
    <property type="match status" value="1"/>
</dbReference>
<dbReference type="InterPro" id="IPR023997">
    <property type="entry name" value="TonB-dep_OMP_SusC/RagA_CS"/>
</dbReference>
<dbReference type="SUPFAM" id="SSF49464">
    <property type="entry name" value="Carboxypeptidase regulatory domain-like"/>
    <property type="match status" value="1"/>
</dbReference>
<protein>
    <submittedName>
        <fullName evidence="16">SusC/RagA family TonB-linked outer membrane protein</fullName>
    </submittedName>
</protein>
<feature type="signal peptide" evidence="13">
    <location>
        <begin position="1"/>
        <end position="21"/>
    </location>
</feature>
<dbReference type="RefSeq" id="WP_119076766.1">
    <property type="nucleotide sequence ID" value="NZ_CP029600.1"/>
</dbReference>
<evidence type="ECO:0000256" key="8">
    <source>
        <dbReference type="ARBA" id="ARBA00023077"/>
    </source>
</evidence>
<dbReference type="Pfam" id="PF13715">
    <property type="entry name" value="CarbopepD_reg_2"/>
    <property type="match status" value="1"/>
</dbReference>
<feature type="chain" id="PRO_5046923458" evidence="13">
    <location>
        <begin position="22"/>
        <end position="1027"/>
    </location>
</feature>
<dbReference type="PANTHER" id="PTHR32552:SF81">
    <property type="entry name" value="TONB-DEPENDENT OUTER MEMBRANE RECEPTOR"/>
    <property type="match status" value="1"/>
</dbReference>
<evidence type="ECO:0000256" key="13">
    <source>
        <dbReference type="SAM" id="SignalP"/>
    </source>
</evidence>
<keyword evidence="7" id="KW-0406">Ion transport</keyword>
<dbReference type="Pfam" id="PF07715">
    <property type="entry name" value="Plug"/>
    <property type="match status" value="1"/>
</dbReference>
<dbReference type="InterPro" id="IPR036942">
    <property type="entry name" value="Beta-barrel_TonB_sf"/>
</dbReference>
<keyword evidence="5 11" id="KW-0812">Transmembrane</keyword>
<dbReference type="InterPro" id="IPR008969">
    <property type="entry name" value="CarboxyPept-like_regulatory"/>
</dbReference>
<keyword evidence="4" id="KW-0410">Iron transport</keyword>
<organism evidence="16 17">
    <name type="scientific">Chitinophaga alhagiae</name>
    <dbReference type="NCBI Taxonomy" id="2203219"/>
    <lineage>
        <taxon>Bacteria</taxon>
        <taxon>Pseudomonadati</taxon>
        <taxon>Bacteroidota</taxon>
        <taxon>Chitinophagia</taxon>
        <taxon>Chitinophagales</taxon>
        <taxon>Chitinophagaceae</taxon>
        <taxon>Chitinophaga</taxon>
    </lineage>
</organism>
<dbReference type="Proteomes" id="UP000246099">
    <property type="component" value="Chromosome"/>
</dbReference>
<dbReference type="SUPFAM" id="SSF56935">
    <property type="entry name" value="Porins"/>
    <property type="match status" value="1"/>
</dbReference>
<keyword evidence="9 11" id="KW-0472">Membrane</keyword>
<evidence type="ECO:0000256" key="5">
    <source>
        <dbReference type="ARBA" id="ARBA00022692"/>
    </source>
</evidence>
<evidence type="ECO:0000313" key="16">
    <source>
        <dbReference type="EMBL" id="AWO00867.1"/>
    </source>
</evidence>
<evidence type="ECO:0000256" key="2">
    <source>
        <dbReference type="ARBA" id="ARBA00022448"/>
    </source>
</evidence>
<evidence type="ECO:0000256" key="9">
    <source>
        <dbReference type="ARBA" id="ARBA00023136"/>
    </source>
</evidence>
<comment type="subcellular location">
    <subcellularLocation>
        <location evidence="1 11">Cell outer membrane</location>
        <topology evidence="1 11">Multi-pass membrane protein</topology>
    </subcellularLocation>
</comment>
<evidence type="ECO:0000259" key="14">
    <source>
        <dbReference type="Pfam" id="PF00593"/>
    </source>
</evidence>
<feature type="domain" description="TonB-dependent receptor-like beta-barrel" evidence="14">
    <location>
        <begin position="455"/>
        <end position="768"/>
    </location>
</feature>
<dbReference type="PROSITE" id="PS52016">
    <property type="entry name" value="TONB_DEPENDENT_REC_3"/>
    <property type="match status" value="1"/>
</dbReference>
<evidence type="ECO:0000256" key="7">
    <source>
        <dbReference type="ARBA" id="ARBA00023065"/>
    </source>
</evidence>
<reference evidence="16 17" key="1">
    <citation type="submission" date="2018-05" db="EMBL/GenBank/DDBJ databases">
        <title>Chitinophaga sp. nov., isolated from rhizosphere soil of Alhagi.</title>
        <authorList>
            <person name="Liu Y."/>
        </authorList>
    </citation>
    <scope>NUCLEOTIDE SEQUENCE [LARGE SCALE GENOMIC DNA]</scope>
    <source>
        <strain evidence="16 17">T22</strain>
    </source>
</reference>
<feature type="domain" description="TonB-dependent receptor plug" evidence="15">
    <location>
        <begin position="120"/>
        <end position="229"/>
    </location>
</feature>
<evidence type="ECO:0000256" key="4">
    <source>
        <dbReference type="ARBA" id="ARBA00022496"/>
    </source>
</evidence>
<dbReference type="Gene3D" id="2.40.170.20">
    <property type="entry name" value="TonB-dependent receptor, beta-barrel domain"/>
    <property type="match status" value="1"/>
</dbReference>
<dbReference type="Gene3D" id="2.60.40.1120">
    <property type="entry name" value="Carboxypeptidase-like, regulatory domain"/>
    <property type="match status" value="1"/>
</dbReference>
<evidence type="ECO:0000313" key="17">
    <source>
        <dbReference type="Proteomes" id="UP000246099"/>
    </source>
</evidence>
<keyword evidence="2 11" id="KW-0813">Transport</keyword>
<gene>
    <name evidence="16" type="ORF">DLD77_03725</name>
</gene>
<evidence type="ECO:0000256" key="3">
    <source>
        <dbReference type="ARBA" id="ARBA00022452"/>
    </source>
</evidence>
<dbReference type="Gene3D" id="2.170.130.10">
    <property type="entry name" value="TonB-dependent receptor, plug domain"/>
    <property type="match status" value="1"/>
</dbReference>
<keyword evidence="8 12" id="KW-0798">TonB box</keyword>
<keyword evidence="17" id="KW-1185">Reference proteome</keyword>